<feature type="signal peptide" evidence="2">
    <location>
        <begin position="1"/>
        <end position="27"/>
    </location>
</feature>
<accession>A0A518I4S3</accession>
<proteinExistence type="predicted"/>
<dbReference type="Proteomes" id="UP000318313">
    <property type="component" value="Chromosome"/>
</dbReference>
<protein>
    <recommendedName>
        <fullName evidence="5">Secreted protein</fullName>
    </recommendedName>
</protein>
<dbReference type="OrthoDB" id="215810at2"/>
<name>A0A518I4S3_9PLAN</name>
<evidence type="ECO:0000313" key="4">
    <source>
        <dbReference type="Proteomes" id="UP000318313"/>
    </source>
</evidence>
<dbReference type="AlphaFoldDB" id="A0A518I4S3"/>
<evidence type="ECO:0008006" key="5">
    <source>
        <dbReference type="Google" id="ProtNLM"/>
    </source>
</evidence>
<evidence type="ECO:0000256" key="1">
    <source>
        <dbReference type="SAM" id="MobiDB-lite"/>
    </source>
</evidence>
<dbReference type="KEGG" id="gfm:Enr17x_01090"/>
<evidence type="ECO:0000313" key="3">
    <source>
        <dbReference type="EMBL" id="QDV48100.1"/>
    </source>
</evidence>
<dbReference type="EMBL" id="CP037452">
    <property type="protein sequence ID" value="QDV48100.1"/>
    <property type="molecule type" value="Genomic_DNA"/>
</dbReference>
<keyword evidence="2" id="KW-0732">Signal</keyword>
<sequence precursor="true">MRIFNVHMLAILAVTGIMAHTASNAGAEETQGDIQLVEHHVRGGGYAYNCPAGYSNRYDGDGVYRNYNSREGLAFLRKCHTSPGHGWCPPSAQMIQRTNVQYQRYYSNQYMGQAGPRGGANYPQIYMPTDTTQLGFYYQSVPTWQPRAGMIPPPPNPSMYHTRDCRSCRGRGCQHCRGQHFGGPVYYSTGNPGTPQPAMQPEPEAASPAVPPAPSKLNQASYEK</sequence>
<feature type="region of interest" description="Disordered" evidence="1">
    <location>
        <begin position="187"/>
        <end position="224"/>
    </location>
</feature>
<gene>
    <name evidence="3" type="ORF">Enr17x_01090</name>
</gene>
<organism evidence="3 4">
    <name type="scientific">Gimesia fumaroli</name>
    <dbReference type="NCBI Taxonomy" id="2527976"/>
    <lineage>
        <taxon>Bacteria</taxon>
        <taxon>Pseudomonadati</taxon>
        <taxon>Planctomycetota</taxon>
        <taxon>Planctomycetia</taxon>
        <taxon>Planctomycetales</taxon>
        <taxon>Planctomycetaceae</taxon>
        <taxon>Gimesia</taxon>
    </lineage>
</organism>
<dbReference type="RefSeq" id="WP_145305305.1">
    <property type="nucleotide sequence ID" value="NZ_CP037452.1"/>
</dbReference>
<reference evidence="3 4" key="1">
    <citation type="submission" date="2019-03" db="EMBL/GenBank/DDBJ databases">
        <title>Deep-cultivation of Planctomycetes and their phenomic and genomic characterization uncovers novel biology.</title>
        <authorList>
            <person name="Wiegand S."/>
            <person name="Jogler M."/>
            <person name="Boedeker C."/>
            <person name="Pinto D."/>
            <person name="Vollmers J."/>
            <person name="Rivas-Marin E."/>
            <person name="Kohn T."/>
            <person name="Peeters S.H."/>
            <person name="Heuer A."/>
            <person name="Rast P."/>
            <person name="Oberbeckmann S."/>
            <person name="Bunk B."/>
            <person name="Jeske O."/>
            <person name="Meyerdierks A."/>
            <person name="Storesund J.E."/>
            <person name="Kallscheuer N."/>
            <person name="Luecker S."/>
            <person name="Lage O.M."/>
            <person name="Pohl T."/>
            <person name="Merkel B.J."/>
            <person name="Hornburger P."/>
            <person name="Mueller R.-W."/>
            <person name="Bruemmer F."/>
            <person name="Labrenz M."/>
            <person name="Spormann A.M."/>
            <person name="Op den Camp H."/>
            <person name="Overmann J."/>
            <person name="Amann R."/>
            <person name="Jetten M.S.M."/>
            <person name="Mascher T."/>
            <person name="Medema M.H."/>
            <person name="Devos D.P."/>
            <person name="Kaster A.-K."/>
            <person name="Ovreas L."/>
            <person name="Rohde M."/>
            <person name="Galperin M.Y."/>
            <person name="Jogler C."/>
        </authorList>
    </citation>
    <scope>NUCLEOTIDE SEQUENCE [LARGE SCALE GENOMIC DNA]</scope>
    <source>
        <strain evidence="3 4">Enr17</strain>
    </source>
</reference>
<evidence type="ECO:0000256" key="2">
    <source>
        <dbReference type="SAM" id="SignalP"/>
    </source>
</evidence>
<keyword evidence="4" id="KW-1185">Reference proteome</keyword>
<feature type="chain" id="PRO_5021998824" description="Secreted protein" evidence="2">
    <location>
        <begin position="28"/>
        <end position="224"/>
    </location>
</feature>